<dbReference type="PANTHER" id="PTHR30012:SF0">
    <property type="entry name" value="TYPE II SECRETION SYSTEM PROTEIN F-RELATED"/>
    <property type="match status" value="1"/>
</dbReference>
<evidence type="ECO:0000256" key="1">
    <source>
        <dbReference type="ARBA" id="ARBA00004429"/>
    </source>
</evidence>
<evidence type="ECO:0000256" key="3">
    <source>
        <dbReference type="ARBA" id="ARBA00022475"/>
    </source>
</evidence>
<feature type="transmembrane region" description="Helical" evidence="8">
    <location>
        <begin position="315"/>
        <end position="338"/>
    </location>
</feature>
<keyword evidence="5 8" id="KW-0812">Transmembrane</keyword>
<dbReference type="InterPro" id="IPR003004">
    <property type="entry name" value="GspF/PilC"/>
</dbReference>
<keyword evidence="4" id="KW-0997">Cell inner membrane</keyword>
<dbReference type="FunFam" id="1.20.81.30:FF:000001">
    <property type="entry name" value="Type II secretion system protein F"/>
    <property type="match status" value="1"/>
</dbReference>
<reference evidence="11" key="1">
    <citation type="submission" date="2016-10" db="EMBL/GenBank/DDBJ databases">
        <authorList>
            <person name="Varghese N."/>
            <person name="Submissions S."/>
        </authorList>
    </citation>
    <scope>NUCLEOTIDE SEQUENCE [LARGE SCALE GENOMIC DNA]</scope>
    <source>
        <strain evidence="11">Z-7934</strain>
    </source>
</reference>
<comment type="similarity">
    <text evidence="2">Belongs to the GSP F family.</text>
</comment>
<dbReference type="OrthoDB" id="1936008at2"/>
<dbReference type="EMBL" id="FOQA01000008">
    <property type="protein sequence ID" value="SFI19090.1"/>
    <property type="molecule type" value="Genomic_DNA"/>
</dbReference>
<comment type="subcellular location">
    <subcellularLocation>
        <location evidence="1">Cell inner membrane</location>
        <topology evidence="1">Multi-pass membrane protein</topology>
    </subcellularLocation>
</comment>
<feature type="transmembrane region" description="Helical" evidence="8">
    <location>
        <begin position="107"/>
        <end position="130"/>
    </location>
</feature>
<dbReference type="Gene3D" id="1.20.81.30">
    <property type="entry name" value="Type II secretion system (T2SS), domain F"/>
    <property type="match status" value="2"/>
</dbReference>
<protein>
    <submittedName>
        <fullName evidence="10">Type II secretion system protein F (GspF)</fullName>
    </submittedName>
</protein>
<dbReference type="Pfam" id="PF00482">
    <property type="entry name" value="T2SSF"/>
    <property type="match status" value="2"/>
</dbReference>
<name>A0A1I3G6I8_9FIRM</name>
<proteinExistence type="inferred from homology"/>
<sequence>MKSGLLSLFCYQLSVVYRSGIPLLDGLKILSAEIKDPQLKQAAQEIQEEIKEGKKLSEALEKQSFFPAYLKGMLRIAEEAGTLDEETYRLSDYYEKQEEMEKEMKNAVAYPLILSILMGAVVLILVLQVIPLFHQILLGIGGDIPGSTQIMMNLSQGLRNNLGIFGLLLMGLVLNLLILGRNKGKNLTIDRWKYHLPVFGSVNRQWLAFRLSHALHMLTSAGLAFDDALHLSTSAIGNEYAKQKMETCRHKISEGMDIAQAMEEMSLLPKMMIQMIRMGNQTGEMEGFLKRSADLYQQESSRALKKITVTVEPTLVTILSLIVGLILLTVMLPLIQIISTIG</sequence>
<evidence type="ECO:0000256" key="7">
    <source>
        <dbReference type="ARBA" id="ARBA00023136"/>
    </source>
</evidence>
<evidence type="ECO:0000256" key="4">
    <source>
        <dbReference type="ARBA" id="ARBA00022519"/>
    </source>
</evidence>
<evidence type="ECO:0000256" key="5">
    <source>
        <dbReference type="ARBA" id="ARBA00022692"/>
    </source>
</evidence>
<dbReference type="GO" id="GO:0005886">
    <property type="term" value="C:plasma membrane"/>
    <property type="evidence" value="ECO:0007669"/>
    <property type="project" value="UniProtKB-SubCell"/>
</dbReference>
<feature type="domain" description="Type II secretion system protein GspF" evidence="9">
    <location>
        <begin position="9"/>
        <end position="131"/>
    </location>
</feature>
<evidence type="ECO:0000256" key="2">
    <source>
        <dbReference type="ARBA" id="ARBA00005745"/>
    </source>
</evidence>
<dbReference type="InterPro" id="IPR042094">
    <property type="entry name" value="T2SS_GspF_sf"/>
</dbReference>
<gene>
    <name evidence="10" type="ORF">SAMN05192551_10831</name>
</gene>
<keyword evidence="3" id="KW-1003">Cell membrane</keyword>
<dbReference type="Proteomes" id="UP000199287">
    <property type="component" value="Unassembled WGS sequence"/>
</dbReference>
<accession>A0A1I3G6I8</accession>
<feature type="transmembrane region" description="Helical" evidence="8">
    <location>
        <begin position="162"/>
        <end position="179"/>
    </location>
</feature>
<evidence type="ECO:0000256" key="8">
    <source>
        <dbReference type="SAM" id="Phobius"/>
    </source>
</evidence>
<keyword evidence="7 8" id="KW-0472">Membrane</keyword>
<dbReference type="RefSeq" id="WP_093373039.1">
    <property type="nucleotide sequence ID" value="NZ_FOQA01000008.1"/>
</dbReference>
<dbReference type="AlphaFoldDB" id="A0A1I3G6I8"/>
<feature type="domain" description="Type II secretion system protein GspF" evidence="9">
    <location>
        <begin position="214"/>
        <end position="333"/>
    </location>
</feature>
<evidence type="ECO:0000259" key="9">
    <source>
        <dbReference type="Pfam" id="PF00482"/>
    </source>
</evidence>
<organism evidence="10 11">
    <name type="scientific">Tindallia magadiensis</name>
    <dbReference type="NCBI Taxonomy" id="69895"/>
    <lineage>
        <taxon>Bacteria</taxon>
        <taxon>Bacillati</taxon>
        <taxon>Bacillota</taxon>
        <taxon>Clostridia</taxon>
        <taxon>Peptostreptococcales</taxon>
        <taxon>Tindalliaceae</taxon>
        <taxon>Tindallia</taxon>
    </lineage>
</organism>
<dbReference type="PRINTS" id="PR00812">
    <property type="entry name" value="BCTERIALGSPF"/>
</dbReference>
<keyword evidence="11" id="KW-1185">Reference proteome</keyword>
<evidence type="ECO:0000256" key="6">
    <source>
        <dbReference type="ARBA" id="ARBA00022989"/>
    </source>
</evidence>
<dbReference type="STRING" id="69895.SAMN05192551_10831"/>
<dbReference type="InterPro" id="IPR018076">
    <property type="entry name" value="T2SS_GspF_dom"/>
</dbReference>
<evidence type="ECO:0000313" key="10">
    <source>
        <dbReference type="EMBL" id="SFI19090.1"/>
    </source>
</evidence>
<keyword evidence="6 8" id="KW-1133">Transmembrane helix</keyword>
<evidence type="ECO:0000313" key="11">
    <source>
        <dbReference type="Proteomes" id="UP000199287"/>
    </source>
</evidence>
<dbReference type="PANTHER" id="PTHR30012">
    <property type="entry name" value="GENERAL SECRETION PATHWAY PROTEIN"/>
    <property type="match status" value="1"/>
</dbReference>